<dbReference type="STRING" id="1302690.BUE76_07770"/>
<dbReference type="AlphaFoldDB" id="A0A1M5CFX0"/>
<evidence type="ECO:0000313" key="4">
    <source>
        <dbReference type="Proteomes" id="UP000184368"/>
    </source>
</evidence>
<feature type="transmembrane region" description="Helical" evidence="2">
    <location>
        <begin position="113"/>
        <end position="131"/>
    </location>
</feature>
<keyword evidence="2" id="KW-0472">Membrane</keyword>
<accession>A0A1M5CFX0</accession>
<dbReference type="Proteomes" id="UP000184368">
    <property type="component" value="Unassembled WGS sequence"/>
</dbReference>
<evidence type="ECO:0000256" key="2">
    <source>
        <dbReference type="SAM" id="Phobius"/>
    </source>
</evidence>
<reference evidence="3 4" key="1">
    <citation type="submission" date="2016-11" db="EMBL/GenBank/DDBJ databases">
        <authorList>
            <person name="Jaros S."/>
            <person name="Januszkiewicz K."/>
            <person name="Wedrychowicz H."/>
        </authorList>
    </citation>
    <scope>NUCLEOTIDE SEQUENCE [LARGE SCALE GENOMIC DNA]</scope>
    <source>
        <strain evidence="3 4">DSM 26897</strain>
    </source>
</reference>
<keyword evidence="1" id="KW-0175">Coiled coil</keyword>
<keyword evidence="4" id="KW-1185">Reference proteome</keyword>
<sequence>MEQDILEKVLKEILQELKQQNEGMAELNQKVEQQTQKVQKLEDMVSQRTMPSLHISSEQASEIREALVEHFKSIQEEIARRPSTAFIHKYYSVLPVSFRVEHFPMVVNTTMKWILATISLFFVMWLIVHMVDR</sequence>
<organism evidence="3 4">
    <name type="scientific">Cnuella takakiae</name>
    <dbReference type="NCBI Taxonomy" id="1302690"/>
    <lineage>
        <taxon>Bacteria</taxon>
        <taxon>Pseudomonadati</taxon>
        <taxon>Bacteroidota</taxon>
        <taxon>Chitinophagia</taxon>
        <taxon>Chitinophagales</taxon>
        <taxon>Chitinophagaceae</taxon>
        <taxon>Cnuella</taxon>
    </lineage>
</organism>
<dbReference type="EMBL" id="FQUO01000009">
    <property type="protein sequence ID" value="SHF53609.1"/>
    <property type="molecule type" value="Genomic_DNA"/>
</dbReference>
<feature type="coiled-coil region" evidence="1">
    <location>
        <begin position="10"/>
        <end position="44"/>
    </location>
</feature>
<protein>
    <submittedName>
        <fullName evidence="3">Uncharacterized protein</fullName>
    </submittedName>
</protein>
<dbReference type="RefSeq" id="WP_073043742.1">
    <property type="nucleotide sequence ID" value="NZ_FQUO01000009.1"/>
</dbReference>
<keyword evidence="2" id="KW-0812">Transmembrane</keyword>
<name>A0A1M5CFX0_9BACT</name>
<proteinExistence type="predicted"/>
<gene>
    <name evidence="3" type="ORF">SAMN05444008_10955</name>
</gene>
<keyword evidence="2" id="KW-1133">Transmembrane helix</keyword>
<evidence type="ECO:0000256" key="1">
    <source>
        <dbReference type="SAM" id="Coils"/>
    </source>
</evidence>
<evidence type="ECO:0000313" key="3">
    <source>
        <dbReference type="EMBL" id="SHF53609.1"/>
    </source>
</evidence>